<accession>A0A0P0N581</accession>
<organism evidence="1 3">
    <name type="scientific">Pyrodictium delaneyi</name>
    <dbReference type="NCBI Taxonomy" id="1273541"/>
    <lineage>
        <taxon>Archaea</taxon>
        <taxon>Thermoproteota</taxon>
        <taxon>Thermoprotei</taxon>
        <taxon>Desulfurococcales</taxon>
        <taxon>Pyrodictiaceae</taxon>
        <taxon>Pyrodictium</taxon>
    </lineage>
</organism>
<dbReference type="KEGG" id="pdl:Pyrde_1617"/>
<evidence type="ECO:0000313" key="3">
    <source>
        <dbReference type="Proteomes" id="UP000058613"/>
    </source>
</evidence>
<dbReference type="STRING" id="1273541.Pyrde_1617"/>
<dbReference type="Proteomes" id="UP000058613">
    <property type="component" value="Chromosome"/>
</dbReference>
<dbReference type="Proteomes" id="UP000196694">
    <property type="component" value="Unassembled WGS sequence"/>
</dbReference>
<evidence type="ECO:0000313" key="4">
    <source>
        <dbReference type="Proteomes" id="UP000196694"/>
    </source>
</evidence>
<sequence>MYYPAAGGDCSTLELARYYHYLGCIGDPGAPNTALDSQLLDHRYMGYLGEFTLKPPELPQLFYPGDTRGLHYGC</sequence>
<reference evidence="1 3" key="1">
    <citation type="submission" date="2015-10" db="EMBL/GenBank/DDBJ databases">
        <title>Complete genome sequence of hyperthermophilic archaeon Pyrodictium delaneyi Su06.</title>
        <authorList>
            <person name="Jung J.-H."/>
            <person name="Lin J."/>
            <person name="Holden J.F."/>
            <person name="Park C.-S."/>
        </authorList>
    </citation>
    <scope>NUCLEOTIDE SEQUENCE [LARGE SCALE GENOMIC DNA]</scope>
    <source>
        <strain evidence="1 3">Su06</strain>
    </source>
</reference>
<reference evidence="2 4" key="2">
    <citation type="submission" date="2017-05" db="EMBL/GenBank/DDBJ databases">
        <title>The draft genome of the hyperthermophilic archaeon 'Pyrodictium delaneyi strain Hulk', an iron and nitrate reducer, reveals the capacity for sulfate reduction.</title>
        <authorList>
            <person name="Demey L.M."/>
            <person name="Miller C."/>
            <person name="Manzella M."/>
            <person name="Reguera G."/>
            <person name="Kashefi K."/>
        </authorList>
    </citation>
    <scope>NUCLEOTIDE SEQUENCE [LARGE SCALE GENOMIC DNA]</scope>
    <source>
        <strain evidence="2 4">Hulk</strain>
    </source>
</reference>
<name>A0A0P0N581_9CREN</name>
<dbReference type="EMBL" id="NCQP01000002">
    <property type="protein sequence ID" value="OWJ55107.1"/>
    <property type="molecule type" value="Genomic_DNA"/>
</dbReference>
<gene>
    <name evidence="2" type="ORF">Pdsh_05335</name>
    <name evidence="1" type="ORF">Pyrde_1617</name>
</gene>
<proteinExistence type="predicted"/>
<dbReference type="EMBL" id="CP013011">
    <property type="protein sequence ID" value="ALL01660.1"/>
    <property type="molecule type" value="Genomic_DNA"/>
</dbReference>
<evidence type="ECO:0000313" key="1">
    <source>
        <dbReference type="EMBL" id="ALL01660.1"/>
    </source>
</evidence>
<dbReference type="AlphaFoldDB" id="A0A0P0N581"/>
<evidence type="ECO:0000313" key="2">
    <source>
        <dbReference type="EMBL" id="OWJ55107.1"/>
    </source>
</evidence>
<protein>
    <submittedName>
        <fullName evidence="1">Uncharacterized protein</fullName>
    </submittedName>
</protein>
<keyword evidence="4" id="KW-1185">Reference proteome</keyword>